<accession>A0A7I8LES0</accession>
<dbReference type="PANTHER" id="PTHR11528">
    <property type="entry name" value="HEAT SHOCK PROTEIN 90 FAMILY MEMBER"/>
    <property type="match status" value="1"/>
</dbReference>
<evidence type="ECO:0000256" key="1">
    <source>
        <dbReference type="ARBA" id="ARBA00008239"/>
    </source>
</evidence>
<dbReference type="GO" id="GO:0140662">
    <property type="term" value="F:ATP-dependent protein folding chaperone"/>
    <property type="evidence" value="ECO:0007669"/>
    <property type="project" value="InterPro"/>
</dbReference>
<dbReference type="GO" id="GO:0051082">
    <property type="term" value="F:unfolded protein binding"/>
    <property type="evidence" value="ECO:0007669"/>
    <property type="project" value="InterPro"/>
</dbReference>
<evidence type="ECO:0000256" key="2">
    <source>
        <dbReference type="ARBA" id="ARBA00022741"/>
    </source>
</evidence>
<dbReference type="Gene3D" id="1.20.120.790">
    <property type="entry name" value="Heat shock protein 90, C-terminal domain"/>
    <property type="match status" value="1"/>
</dbReference>
<dbReference type="Proteomes" id="UP000663760">
    <property type="component" value="Chromosome 15"/>
</dbReference>
<dbReference type="InterPro" id="IPR001404">
    <property type="entry name" value="Hsp90_fam"/>
</dbReference>
<keyword evidence="6" id="KW-1185">Reference proteome</keyword>
<dbReference type="InterPro" id="IPR020568">
    <property type="entry name" value="Ribosomal_Su5_D2-typ_SF"/>
</dbReference>
<dbReference type="SUPFAM" id="SSF54211">
    <property type="entry name" value="Ribosomal protein S5 domain 2-like"/>
    <property type="match status" value="1"/>
</dbReference>
<dbReference type="GO" id="GO:0016887">
    <property type="term" value="F:ATP hydrolysis activity"/>
    <property type="evidence" value="ECO:0007669"/>
    <property type="project" value="InterPro"/>
</dbReference>
<keyword evidence="2" id="KW-0547">Nucleotide-binding</keyword>
<organism evidence="5 6">
    <name type="scientific">Spirodela intermedia</name>
    <name type="common">Intermediate duckweed</name>
    <dbReference type="NCBI Taxonomy" id="51605"/>
    <lineage>
        <taxon>Eukaryota</taxon>
        <taxon>Viridiplantae</taxon>
        <taxon>Streptophyta</taxon>
        <taxon>Embryophyta</taxon>
        <taxon>Tracheophyta</taxon>
        <taxon>Spermatophyta</taxon>
        <taxon>Magnoliopsida</taxon>
        <taxon>Liliopsida</taxon>
        <taxon>Araceae</taxon>
        <taxon>Lemnoideae</taxon>
        <taxon>Spirodela</taxon>
    </lineage>
</organism>
<protein>
    <submittedName>
        <fullName evidence="5">Uncharacterized protein</fullName>
    </submittedName>
</protein>
<evidence type="ECO:0000256" key="4">
    <source>
        <dbReference type="ARBA" id="ARBA00023186"/>
    </source>
</evidence>
<dbReference type="SUPFAM" id="SSF110942">
    <property type="entry name" value="HSP90 C-terminal domain"/>
    <property type="match status" value="1"/>
</dbReference>
<evidence type="ECO:0000313" key="5">
    <source>
        <dbReference type="EMBL" id="CAA7408340.1"/>
    </source>
</evidence>
<dbReference type="InterPro" id="IPR037196">
    <property type="entry name" value="HSP90_C"/>
</dbReference>
<dbReference type="Gene3D" id="3.30.230.80">
    <property type="match status" value="1"/>
</dbReference>
<gene>
    <name evidence="5" type="ORF">SI8410_15019018</name>
</gene>
<keyword evidence="3" id="KW-0067">ATP-binding</keyword>
<name>A0A7I8LES0_SPIIN</name>
<dbReference type="Pfam" id="PF00183">
    <property type="entry name" value="HSP90"/>
    <property type="match status" value="2"/>
</dbReference>
<dbReference type="Gene3D" id="3.40.50.11260">
    <property type="match status" value="1"/>
</dbReference>
<dbReference type="AlphaFoldDB" id="A0A7I8LES0"/>
<keyword evidence="4" id="KW-0143">Chaperone</keyword>
<dbReference type="OrthoDB" id="28737at2759"/>
<evidence type="ECO:0000256" key="3">
    <source>
        <dbReference type="ARBA" id="ARBA00022840"/>
    </source>
</evidence>
<sequence length="468" mass="53841">MRCETLALHHVLRTPPTPCQDASSFEERVERHPCICGIYLRRRRLTKVLGHVKYRDGVKRARVGAVTGWVTSLGSPKAYVATISPCQDASSFEERAERHPCHHAERHMWQPSHHAKMLPTPKNHSIKFLHFKKKKKTLNPKPPMWENPLASSHFTTEGRGYDIVNPKTRNIRLYVKCVFISDVFDGELFLRYLSFVKGIVDSNDLPLNVSHEILQESRIIQIMRKRLVQKAFNMILNFGKHLKLGCMEDHLNHKCIAPLLRFFSSHSEQELISLDEYVENMNPKQKDIYYIAADSLTSTKNTPFLEWLLEKEYEVLFLVDPIDKVAITKLKSYKEKNFVDITKEDLDLGDRNEEEKEKEIKLMKAQTIGDTSSLDFMRSRRVFRINPDHPIIKDLNVACLTSFDNPKALTVIDLLYDMALISSGFTPDNPSELSGKIYEMIAMALSVKWVAPPVEIVEPLVQIEGSTN</sequence>
<dbReference type="GO" id="GO:0005524">
    <property type="term" value="F:ATP binding"/>
    <property type="evidence" value="ECO:0007669"/>
    <property type="project" value="UniProtKB-KW"/>
</dbReference>
<evidence type="ECO:0000313" key="6">
    <source>
        <dbReference type="Proteomes" id="UP000663760"/>
    </source>
</evidence>
<proteinExistence type="inferred from homology"/>
<reference evidence="5" key="1">
    <citation type="submission" date="2020-02" db="EMBL/GenBank/DDBJ databases">
        <authorList>
            <person name="Scholz U."/>
            <person name="Mascher M."/>
            <person name="Fiebig A."/>
        </authorList>
    </citation>
    <scope>NUCLEOTIDE SEQUENCE</scope>
</reference>
<dbReference type="FunFam" id="3.40.50.11260:FF:000005">
    <property type="entry name" value="Heat shock protein 90"/>
    <property type="match status" value="1"/>
</dbReference>
<comment type="similarity">
    <text evidence="1">Belongs to the heat shock protein 90 family.</text>
</comment>
<dbReference type="EMBL" id="LR746278">
    <property type="protein sequence ID" value="CAA7408340.1"/>
    <property type="molecule type" value="Genomic_DNA"/>
</dbReference>